<evidence type="ECO:0000259" key="6">
    <source>
        <dbReference type="PROSITE" id="PS50043"/>
    </source>
</evidence>
<dbReference type="InterPro" id="IPR011006">
    <property type="entry name" value="CheY-like_superfamily"/>
</dbReference>
<evidence type="ECO:0000256" key="3">
    <source>
        <dbReference type="ARBA" id="ARBA00023125"/>
    </source>
</evidence>
<evidence type="ECO:0000256" key="2">
    <source>
        <dbReference type="ARBA" id="ARBA00023015"/>
    </source>
</evidence>
<dbReference type="GO" id="GO:0006355">
    <property type="term" value="P:regulation of DNA-templated transcription"/>
    <property type="evidence" value="ECO:0007669"/>
    <property type="project" value="InterPro"/>
</dbReference>
<dbReference type="InterPro" id="IPR039420">
    <property type="entry name" value="WalR-like"/>
</dbReference>
<dbReference type="InterPro" id="IPR058245">
    <property type="entry name" value="NreC/VraR/RcsB-like_REC"/>
</dbReference>
<dbReference type="SUPFAM" id="SSF46894">
    <property type="entry name" value="C-terminal effector domain of the bipartite response regulators"/>
    <property type="match status" value="1"/>
</dbReference>
<dbReference type="PANTHER" id="PTHR43214:SF43">
    <property type="entry name" value="TWO-COMPONENT RESPONSE REGULATOR"/>
    <property type="match status" value="1"/>
</dbReference>
<dbReference type="CDD" id="cd06170">
    <property type="entry name" value="LuxR_C_like"/>
    <property type="match status" value="1"/>
</dbReference>
<evidence type="ECO:0000256" key="4">
    <source>
        <dbReference type="ARBA" id="ARBA00023163"/>
    </source>
</evidence>
<feature type="domain" description="Response regulatory" evidence="7">
    <location>
        <begin position="3"/>
        <end position="119"/>
    </location>
</feature>
<keyword evidence="2" id="KW-0805">Transcription regulation</keyword>
<dbReference type="Proteomes" id="UP000030408">
    <property type="component" value="Unassembled WGS sequence"/>
</dbReference>
<proteinExistence type="predicted"/>
<dbReference type="Pfam" id="PF00196">
    <property type="entry name" value="GerE"/>
    <property type="match status" value="1"/>
</dbReference>
<evidence type="ECO:0000313" key="8">
    <source>
        <dbReference type="EMBL" id="KGR75743.1"/>
    </source>
</evidence>
<keyword evidence="4" id="KW-0804">Transcription</keyword>
<dbReference type="CDD" id="cd17535">
    <property type="entry name" value="REC_NarL-like"/>
    <property type="match status" value="1"/>
</dbReference>
<evidence type="ECO:0000313" key="9">
    <source>
        <dbReference type="Proteomes" id="UP000030408"/>
    </source>
</evidence>
<dbReference type="InterPro" id="IPR016032">
    <property type="entry name" value="Sig_transdc_resp-reg_C-effctor"/>
</dbReference>
<feature type="domain" description="HTH luxR-type" evidence="6">
    <location>
        <begin position="143"/>
        <end position="208"/>
    </location>
</feature>
<dbReference type="InterPro" id="IPR000792">
    <property type="entry name" value="Tscrpt_reg_LuxR_C"/>
</dbReference>
<dbReference type="PRINTS" id="PR00038">
    <property type="entry name" value="HTHLUXR"/>
</dbReference>
<accession>A0A0A3HZD5</accession>
<dbReference type="SMART" id="SM00448">
    <property type="entry name" value="REC"/>
    <property type="match status" value="1"/>
</dbReference>
<keyword evidence="1 5" id="KW-0597">Phosphoprotein</keyword>
<dbReference type="GO" id="GO:0000160">
    <property type="term" value="P:phosphorelay signal transduction system"/>
    <property type="evidence" value="ECO:0007669"/>
    <property type="project" value="InterPro"/>
</dbReference>
<dbReference type="eggNOG" id="COG2197">
    <property type="taxonomic scope" value="Bacteria"/>
</dbReference>
<dbReference type="STRING" id="1384057.CD33_09565"/>
<dbReference type="AlphaFoldDB" id="A0A0A3HZD5"/>
<sequence>MIRVLIADDHHVVRRGLLFFLKTQKDIEVIGEAKNGIEAVELVDALQPDIVLMDLVMPDMDGIQATKKIKGKWPQVHILMLTSFSDKDHVLPAIEAGAAGYQLKDIEPDELVNSIRQIISGENIIHPAATTQLEETLREEENLPHVKNALTPRERDVLAELTKGKSNREIASSLFVTEKTVKTHISNIFTKLEVQDRTQAALYAVKHGLTEGSGMQ</sequence>
<evidence type="ECO:0000259" key="7">
    <source>
        <dbReference type="PROSITE" id="PS50110"/>
    </source>
</evidence>
<dbReference type="Gene3D" id="3.40.50.2300">
    <property type="match status" value="1"/>
</dbReference>
<keyword evidence="3" id="KW-0238">DNA-binding</keyword>
<dbReference type="RefSeq" id="WP_036200252.1">
    <property type="nucleotide sequence ID" value="NZ_AVCY01000007.1"/>
</dbReference>
<dbReference type="Pfam" id="PF00072">
    <property type="entry name" value="Response_reg"/>
    <property type="match status" value="1"/>
</dbReference>
<dbReference type="PROSITE" id="PS50043">
    <property type="entry name" value="HTH_LUXR_2"/>
    <property type="match status" value="1"/>
</dbReference>
<evidence type="ECO:0000256" key="1">
    <source>
        <dbReference type="ARBA" id="ARBA00022553"/>
    </source>
</evidence>
<dbReference type="SUPFAM" id="SSF52172">
    <property type="entry name" value="CheY-like"/>
    <property type="match status" value="1"/>
</dbReference>
<dbReference type="PROSITE" id="PS00622">
    <property type="entry name" value="HTH_LUXR_1"/>
    <property type="match status" value="1"/>
</dbReference>
<protein>
    <submittedName>
        <fullName evidence="8">LuxR family transcriptional regulator</fullName>
    </submittedName>
</protein>
<reference evidence="8 9" key="1">
    <citation type="submission" date="2014-02" db="EMBL/GenBank/DDBJ databases">
        <title>Draft genome sequence of Lysinibacillus sinduriensis JCM 15800.</title>
        <authorList>
            <person name="Zhang F."/>
            <person name="Wang G."/>
            <person name="Zhang L."/>
        </authorList>
    </citation>
    <scope>NUCLEOTIDE SEQUENCE [LARGE SCALE GENOMIC DNA]</scope>
    <source>
        <strain evidence="8 9">JCM 15800</strain>
    </source>
</reference>
<dbReference type="EMBL" id="JPVO01000049">
    <property type="protein sequence ID" value="KGR75743.1"/>
    <property type="molecule type" value="Genomic_DNA"/>
</dbReference>
<dbReference type="PANTHER" id="PTHR43214">
    <property type="entry name" value="TWO-COMPONENT RESPONSE REGULATOR"/>
    <property type="match status" value="1"/>
</dbReference>
<dbReference type="GO" id="GO:0003677">
    <property type="term" value="F:DNA binding"/>
    <property type="evidence" value="ECO:0007669"/>
    <property type="project" value="UniProtKB-KW"/>
</dbReference>
<organism evidence="8 9">
    <name type="scientific">Ureibacillus sinduriensis BLB-1 = JCM 15800</name>
    <dbReference type="NCBI Taxonomy" id="1384057"/>
    <lineage>
        <taxon>Bacteria</taxon>
        <taxon>Bacillati</taxon>
        <taxon>Bacillota</taxon>
        <taxon>Bacilli</taxon>
        <taxon>Bacillales</taxon>
        <taxon>Caryophanaceae</taxon>
        <taxon>Ureibacillus</taxon>
    </lineage>
</organism>
<name>A0A0A3HZD5_9BACL</name>
<keyword evidence="9" id="KW-1185">Reference proteome</keyword>
<dbReference type="PROSITE" id="PS50110">
    <property type="entry name" value="RESPONSE_REGULATORY"/>
    <property type="match status" value="1"/>
</dbReference>
<evidence type="ECO:0000256" key="5">
    <source>
        <dbReference type="PROSITE-ProRule" id="PRU00169"/>
    </source>
</evidence>
<feature type="modified residue" description="4-aspartylphosphate" evidence="5">
    <location>
        <position position="54"/>
    </location>
</feature>
<dbReference type="OrthoDB" id="9780153at2"/>
<gene>
    <name evidence="8" type="ORF">CD33_09565</name>
</gene>
<dbReference type="InterPro" id="IPR001789">
    <property type="entry name" value="Sig_transdc_resp-reg_receiver"/>
</dbReference>
<dbReference type="SMART" id="SM00421">
    <property type="entry name" value="HTH_LUXR"/>
    <property type="match status" value="1"/>
</dbReference>
<comment type="caution">
    <text evidence="8">The sequence shown here is derived from an EMBL/GenBank/DDBJ whole genome shotgun (WGS) entry which is preliminary data.</text>
</comment>